<dbReference type="EMBL" id="CM026421">
    <property type="protein sequence ID" value="KAG0592383.1"/>
    <property type="molecule type" value="Genomic_DNA"/>
</dbReference>
<dbReference type="Gene3D" id="3.90.1320.10">
    <property type="entry name" value="Outer-capsid protein sigma 3, large lobe"/>
    <property type="match status" value="1"/>
</dbReference>
<sequence length="442" mass="49201">MVTHRDDKHWMMDSSLPLVQWFVCIQILLIVGSTVQAGREFQQQASQQRRLQPYTDNTNDVPQHSPPVKSFLVSDGSWIDCIPIEGQIAAHHQTLQEHNIQMGPSTQARRSRHAPGTSQLHPQLFAREHGSCPQGSIPVQRIDPDRPSLKKSRIPTVSTSIAGPGAAPGETHEYAVTGLPQSAHSYSGAYAFFSVNGPVLEAPQQDFSLSQVWIIDGHWNDGTLSTIEVGWQTYPLLHPNDKPLAPHLFIFWTNNAYNYSGCYNLECPGFVQYDSKWVIGGAMPYYTTLGENRKRELEVEIEVLYDPTQLSWWLYVNNDPVGYWPASIFDGRLRGSANLVQWGGEIVFFKRGNGISHSKTGMGSGAFPVGGYPVAAYQRNISFADASGDYYDAKPSVLKQQRILNDPHCYNITIQQGNFRNWGTYFFFGGSGGNNSGCAGKE</sequence>
<evidence type="ECO:0000313" key="3">
    <source>
        <dbReference type="EMBL" id="KAG0592383.1"/>
    </source>
</evidence>
<name>A0A8T0JBK7_CERPU</name>
<feature type="region of interest" description="Disordered" evidence="1">
    <location>
        <begin position="132"/>
        <end position="168"/>
    </location>
</feature>
<reference evidence="3" key="1">
    <citation type="submission" date="2020-06" db="EMBL/GenBank/DDBJ databases">
        <title>WGS assembly of Ceratodon purpureus strain R40.</title>
        <authorList>
            <person name="Carey S.B."/>
            <person name="Jenkins J."/>
            <person name="Shu S."/>
            <person name="Lovell J.T."/>
            <person name="Sreedasyam A."/>
            <person name="Maumus F."/>
            <person name="Tiley G.P."/>
            <person name="Fernandez-Pozo N."/>
            <person name="Barry K."/>
            <person name="Chen C."/>
            <person name="Wang M."/>
            <person name="Lipzen A."/>
            <person name="Daum C."/>
            <person name="Saski C.A."/>
            <person name="Payton A.C."/>
            <person name="Mcbreen J.C."/>
            <person name="Conrad R.E."/>
            <person name="Kollar L.M."/>
            <person name="Olsson S."/>
            <person name="Huttunen S."/>
            <person name="Landis J.B."/>
            <person name="Wickett N.J."/>
            <person name="Johnson M.G."/>
            <person name="Rensing S.A."/>
            <person name="Grimwood J."/>
            <person name="Schmutz J."/>
            <person name="Mcdaniel S.F."/>
        </authorList>
    </citation>
    <scope>NUCLEOTIDE SEQUENCE</scope>
    <source>
        <strain evidence="3">R40</strain>
    </source>
</reference>
<dbReference type="AlphaFoldDB" id="A0A8T0JBK7"/>
<evidence type="ECO:0000313" key="4">
    <source>
        <dbReference type="Proteomes" id="UP000822688"/>
    </source>
</evidence>
<protein>
    <recommendedName>
        <fullName evidence="2">Neprosin PEP catalytic domain-containing protein</fullName>
    </recommendedName>
</protein>
<comment type="caution">
    <text evidence="3">The sequence shown here is derived from an EMBL/GenBank/DDBJ whole genome shotgun (WGS) entry which is preliminary data.</text>
</comment>
<proteinExistence type="predicted"/>
<organism evidence="3 4">
    <name type="scientific">Ceratodon purpureus</name>
    <name type="common">Fire moss</name>
    <name type="synonym">Dicranum purpureum</name>
    <dbReference type="NCBI Taxonomy" id="3225"/>
    <lineage>
        <taxon>Eukaryota</taxon>
        <taxon>Viridiplantae</taxon>
        <taxon>Streptophyta</taxon>
        <taxon>Embryophyta</taxon>
        <taxon>Bryophyta</taxon>
        <taxon>Bryophytina</taxon>
        <taxon>Bryopsida</taxon>
        <taxon>Dicranidae</taxon>
        <taxon>Pseudoditrichales</taxon>
        <taxon>Ditrichaceae</taxon>
        <taxon>Ceratodon</taxon>
    </lineage>
</organism>
<feature type="domain" description="Neprosin PEP catalytic" evidence="2">
    <location>
        <begin position="167"/>
        <end position="439"/>
    </location>
</feature>
<dbReference type="InterPro" id="IPR025521">
    <property type="entry name" value="Neprosin_propep"/>
</dbReference>
<dbReference type="PANTHER" id="PTHR31589">
    <property type="entry name" value="PROTEIN, PUTATIVE (DUF239)-RELATED-RELATED"/>
    <property type="match status" value="1"/>
</dbReference>
<evidence type="ECO:0000259" key="2">
    <source>
        <dbReference type="PROSITE" id="PS52045"/>
    </source>
</evidence>
<dbReference type="PANTHER" id="PTHR31589:SF223">
    <property type="entry name" value="PROTEIN, PUTATIVE (DUF239)-RELATED"/>
    <property type="match status" value="1"/>
</dbReference>
<dbReference type="Pfam" id="PF14365">
    <property type="entry name" value="Neprosin_AP"/>
    <property type="match status" value="1"/>
</dbReference>
<feature type="region of interest" description="Disordered" evidence="1">
    <location>
        <begin position="46"/>
        <end position="67"/>
    </location>
</feature>
<gene>
    <name evidence="3" type="ORF">KC19_1G247500</name>
</gene>
<dbReference type="PROSITE" id="PS52045">
    <property type="entry name" value="NEPROSIN_PEP_CD"/>
    <property type="match status" value="1"/>
</dbReference>
<evidence type="ECO:0000256" key="1">
    <source>
        <dbReference type="SAM" id="MobiDB-lite"/>
    </source>
</evidence>
<dbReference type="Proteomes" id="UP000822688">
    <property type="component" value="Chromosome 1"/>
</dbReference>
<dbReference type="Pfam" id="PF03080">
    <property type="entry name" value="Neprosin"/>
    <property type="match status" value="1"/>
</dbReference>
<dbReference type="InterPro" id="IPR004314">
    <property type="entry name" value="Neprosin"/>
</dbReference>
<keyword evidence="4" id="KW-1185">Reference proteome</keyword>
<accession>A0A8T0JBK7</accession>
<dbReference type="InterPro" id="IPR053168">
    <property type="entry name" value="Glutamic_endopeptidase"/>
</dbReference>